<evidence type="ECO:0000313" key="2">
    <source>
        <dbReference type="Proteomes" id="UP000279908"/>
    </source>
</evidence>
<name>A0A432AT73_CHLPH</name>
<proteinExistence type="predicted"/>
<accession>A0A432AT73</accession>
<dbReference type="RefSeq" id="WP_011889357.1">
    <property type="nucleotide sequence ID" value="NZ_RXYK01000018.1"/>
</dbReference>
<comment type="caution">
    <text evidence="1">The sequence shown here is derived from an EMBL/GenBank/DDBJ whole genome shotgun (WGS) entry which is preliminary data.</text>
</comment>
<dbReference type="AlphaFoldDB" id="A0A432AT73"/>
<reference evidence="1 2" key="1">
    <citation type="submission" date="2018-12" db="EMBL/GenBank/DDBJ databases">
        <authorList>
            <person name="Lunina O.N."/>
            <person name="Grouzdev D.S."/>
            <person name="Gorlenko V.M."/>
            <person name="Savvichev A.S."/>
        </authorList>
    </citation>
    <scope>NUCLEOTIDE SEQUENCE [LARGE SCALE GENOMIC DNA]</scope>
    <source>
        <strain evidence="1 2">BrKhr-17</strain>
    </source>
</reference>
<gene>
    <name evidence="1" type="ORF">EKD02_08985</name>
</gene>
<organism evidence="1 2">
    <name type="scientific">Chlorobium phaeovibrioides</name>
    <dbReference type="NCBI Taxonomy" id="1094"/>
    <lineage>
        <taxon>Bacteria</taxon>
        <taxon>Pseudomonadati</taxon>
        <taxon>Chlorobiota</taxon>
        <taxon>Chlorobiia</taxon>
        <taxon>Chlorobiales</taxon>
        <taxon>Chlorobiaceae</taxon>
        <taxon>Chlorobium/Pelodictyon group</taxon>
        <taxon>Chlorobium</taxon>
    </lineage>
</organism>
<dbReference type="EMBL" id="RXYK01000018">
    <property type="protein sequence ID" value="RTY35928.1"/>
    <property type="molecule type" value="Genomic_DNA"/>
</dbReference>
<dbReference type="Proteomes" id="UP000279908">
    <property type="component" value="Unassembled WGS sequence"/>
</dbReference>
<protein>
    <submittedName>
        <fullName evidence="1">Uncharacterized protein</fullName>
    </submittedName>
</protein>
<evidence type="ECO:0000313" key="1">
    <source>
        <dbReference type="EMBL" id="RTY35928.1"/>
    </source>
</evidence>
<sequence length="160" mass="18224">MPNGGPDCCGNCGFNKAVQEMAHPHPDQQERFWAISYCSLRHLKISNPFWTYCHNFRYGKPLPEPGEHVAIDGRVFGSGLYEGYVRIPWHGDTEPIVSTPCTCVICGRKTKRGISVVDEGQSIGFCTNRHYIDWWKTKHDDQNISSEGLETPEEFYGEKK</sequence>